<evidence type="ECO:0000313" key="2">
    <source>
        <dbReference type="Proteomes" id="UP000464378"/>
    </source>
</evidence>
<reference evidence="1" key="1">
    <citation type="submission" date="2019-04" db="EMBL/GenBank/DDBJ databases">
        <authorList>
            <consortium name="Science for Life Laboratories"/>
        </authorList>
    </citation>
    <scope>NUCLEOTIDE SEQUENCE</scope>
    <source>
        <strain evidence="1">MBLW1</strain>
    </source>
</reference>
<dbReference type="Proteomes" id="UP000464378">
    <property type="component" value="Chromosome"/>
</dbReference>
<organism evidence="1">
    <name type="scientific">Tuwongella immobilis</name>
    <dbReference type="NCBI Taxonomy" id="692036"/>
    <lineage>
        <taxon>Bacteria</taxon>
        <taxon>Pseudomonadati</taxon>
        <taxon>Planctomycetota</taxon>
        <taxon>Planctomycetia</taxon>
        <taxon>Gemmatales</taxon>
        <taxon>Gemmataceae</taxon>
        <taxon>Tuwongella</taxon>
    </lineage>
</organism>
<proteinExistence type="predicted"/>
<name>A0A6C2YW69_9BACT</name>
<accession>A0A6C2YW69</accession>
<keyword evidence="2" id="KW-1185">Reference proteome</keyword>
<dbReference type="InParanoid" id="A0A6C2YW69"/>
<dbReference type="EMBL" id="LR593887">
    <property type="protein sequence ID" value="VTS07606.1"/>
    <property type="molecule type" value="Genomic_DNA"/>
</dbReference>
<protein>
    <submittedName>
        <fullName evidence="1">Uncharacterized protein</fullName>
    </submittedName>
</protein>
<dbReference type="KEGG" id="tim:GMBLW1_40680"/>
<dbReference type="RefSeq" id="WP_162660138.1">
    <property type="nucleotide sequence ID" value="NZ_LR593887.1"/>
</dbReference>
<evidence type="ECO:0000313" key="1">
    <source>
        <dbReference type="EMBL" id="VIP05125.1"/>
    </source>
</evidence>
<sequence>MHKHFWRGAALAGGAALVAWLNWPGEPTATPHLVGSAEPASLSVAWNMKSTTIELVPPETTASPAPKKLDLQPEFVEVIDLSRVMESPATRSAESESASVAAFESARDIAGSQAMPLPMAMPYLPEDGPADVEVLTVAPREVRSPMSGGVVSLTSLTRPSKLVLVEAISGESPEPPHAGPIAQASFTVPVMKPIVEAHSGQSPEPPMIESADQTIVAPKLLPIIQSADPMIDAPKVLPTIQADDLTKTPNFPPSK</sequence>
<gene>
    <name evidence="1" type="ORF">GMBLW1_40680</name>
</gene>
<dbReference type="AlphaFoldDB" id="A0A6C2YW69"/>
<dbReference type="EMBL" id="LR586016">
    <property type="protein sequence ID" value="VIP05125.1"/>
    <property type="molecule type" value="Genomic_DNA"/>
</dbReference>